<dbReference type="AlphaFoldDB" id="A0A4S8LKX7"/>
<feature type="compositionally biased region" description="Polar residues" evidence="2">
    <location>
        <begin position="303"/>
        <end position="322"/>
    </location>
</feature>
<organism evidence="3 4">
    <name type="scientific">Dendrothele bispora (strain CBS 962.96)</name>
    <dbReference type="NCBI Taxonomy" id="1314807"/>
    <lineage>
        <taxon>Eukaryota</taxon>
        <taxon>Fungi</taxon>
        <taxon>Dikarya</taxon>
        <taxon>Basidiomycota</taxon>
        <taxon>Agaricomycotina</taxon>
        <taxon>Agaricomycetes</taxon>
        <taxon>Agaricomycetidae</taxon>
        <taxon>Agaricales</taxon>
        <taxon>Agaricales incertae sedis</taxon>
        <taxon>Dendrothele</taxon>
    </lineage>
</organism>
<accession>A0A4S8LKX7</accession>
<feature type="compositionally biased region" description="Basic and acidic residues" evidence="2">
    <location>
        <begin position="267"/>
        <end position="281"/>
    </location>
</feature>
<reference evidence="3 4" key="1">
    <citation type="journal article" date="2019" name="Nat. Ecol. Evol.">
        <title>Megaphylogeny resolves global patterns of mushroom evolution.</title>
        <authorList>
            <person name="Varga T."/>
            <person name="Krizsan K."/>
            <person name="Foldi C."/>
            <person name="Dima B."/>
            <person name="Sanchez-Garcia M."/>
            <person name="Sanchez-Ramirez S."/>
            <person name="Szollosi G.J."/>
            <person name="Szarkandi J.G."/>
            <person name="Papp V."/>
            <person name="Albert L."/>
            <person name="Andreopoulos W."/>
            <person name="Angelini C."/>
            <person name="Antonin V."/>
            <person name="Barry K.W."/>
            <person name="Bougher N.L."/>
            <person name="Buchanan P."/>
            <person name="Buyck B."/>
            <person name="Bense V."/>
            <person name="Catcheside P."/>
            <person name="Chovatia M."/>
            <person name="Cooper J."/>
            <person name="Damon W."/>
            <person name="Desjardin D."/>
            <person name="Finy P."/>
            <person name="Geml J."/>
            <person name="Haridas S."/>
            <person name="Hughes K."/>
            <person name="Justo A."/>
            <person name="Karasinski D."/>
            <person name="Kautmanova I."/>
            <person name="Kiss B."/>
            <person name="Kocsube S."/>
            <person name="Kotiranta H."/>
            <person name="LaButti K.M."/>
            <person name="Lechner B.E."/>
            <person name="Liimatainen K."/>
            <person name="Lipzen A."/>
            <person name="Lukacs Z."/>
            <person name="Mihaltcheva S."/>
            <person name="Morgado L.N."/>
            <person name="Niskanen T."/>
            <person name="Noordeloos M.E."/>
            <person name="Ohm R.A."/>
            <person name="Ortiz-Santana B."/>
            <person name="Ovrebo C."/>
            <person name="Racz N."/>
            <person name="Riley R."/>
            <person name="Savchenko A."/>
            <person name="Shiryaev A."/>
            <person name="Soop K."/>
            <person name="Spirin V."/>
            <person name="Szebenyi C."/>
            <person name="Tomsovsky M."/>
            <person name="Tulloss R.E."/>
            <person name="Uehling J."/>
            <person name="Grigoriev I.V."/>
            <person name="Vagvolgyi C."/>
            <person name="Papp T."/>
            <person name="Martin F.M."/>
            <person name="Miettinen O."/>
            <person name="Hibbett D.S."/>
            <person name="Nagy L.G."/>
        </authorList>
    </citation>
    <scope>NUCLEOTIDE SEQUENCE [LARGE SCALE GENOMIC DNA]</scope>
    <source>
        <strain evidence="3 4">CBS 962.96</strain>
    </source>
</reference>
<name>A0A4S8LKX7_DENBC</name>
<evidence type="ECO:0000256" key="1">
    <source>
        <dbReference type="SAM" id="Coils"/>
    </source>
</evidence>
<proteinExistence type="predicted"/>
<dbReference type="EMBL" id="ML179363">
    <property type="protein sequence ID" value="THU89573.1"/>
    <property type="molecule type" value="Genomic_DNA"/>
</dbReference>
<evidence type="ECO:0000313" key="3">
    <source>
        <dbReference type="EMBL" id="THU89573.1"/>
    </source>
</evidence>
<sequence>MFAITAYNYGYTQQVLESTSVNIVHDRNGFAYGPGVGPLLGPSLPGGQALATSAFQSVPLKQNGFDYLPRFHSHHCAFPCQTLPRSTEIDPQFMDGRFPKTSGLYEGQLQASCELSRHELAISAQSMGSVRSRPSWSPSPVGHLDEEIDSLLVKGRQSYAAAQEQETLARKEIETHYPGLWSRELYWKGVMEEEDMREFKESMRRQYRQLQKECDELSNTEGASPDLAENTNVDDLSADTTLNSMDQSPLSNNRFAISCRPPSHHSPVNEEEHLVGHRDAFSSRWPPSAPPSETLPSPDSFVSHRTSISHSPSRQSSTGHNNNVIRESISTFSVTSYQPWPPTAPSPDDLPALENFLITRNKRSRPSSSCWPPLPSHLPTSETFFFDEVQIPSASGYIGMHTSASIRTRHPGEFGSNWDTQTQTVHYPNPRLATTVASLQAIIEGQWGNWSSPK</sequence>
<evidence type="ECO:0000313" key="4">
    <source>
        <dbReference type="Proteomes" id="UP000297245"/>
    </source>
</evidence>
<keyword evidence="4" id="KW-1185">Reference proteome</keyword>
<evidence type="ECO:0000256" key="2">
    <source>
        <dbReference type="SAM" id="MobiDB-lite"/>
    </source>
</evidence>
<feature type="coiled-coil region" evidence="1">
    <location>
        <begin position="193"/>
        <end position="220"/>
    </location>
</feature>
<gene>
    <name evidence="3" type="ORF">K435DRAFT_969020</name>
</gene>
<keyword evidence="1" id="KW-0175">Coiled coil</keyword>
<dbReference type="Proteomes" id="UP000297245">
    <property type="component" value="Unassembled WGS sequence"/>
</dbReference>
<feature type="region of interest" description="Disordered" evidence="2">
    <location>
        <begin position="255"/>
        <end position="322"/>
    </location>
</feature>
<protein>
    <submittedName>
        <fullName evidence="3">Uncharacterized protein</fullName>
    </submittedName>
</protein>